<keyword evidence="5" id="KW-0677">Repeat</keyword>
<evidence type="ECO:0000256" key="5">
    <source>
        <dbReference type="ARBA" id="ARBA00022737"/>
    </source>
</evidence>
<evidence type="ECO:0000313" key="11">
    <source>
        <dbReference type="RefSeq" id="XP_026681336.1"/>
    </source>
</evidence>
<dbReference type="SUPFAM" id="SSF103506">
    <property type="entry name" value="Mitochondrial carrier"/>
    <property type="match status" value="2"/>
</dbReference>
<name>A0A3Q0IYK9_DIACI</name>
<keyword evidence="7 8" id="KW-0472">Membrane</keyword>
<sequence length="422" mass="46718">MNAAQLWNQLPTELRVLQSRLPFKLLAKEYMLTLDMASTNAHVHLQTQQEGKLSIIRLTTKILSEQGVLALYSGISASLCRQLSYSTVRFGIYEVGKQALVSWSTDPSGAIPFYQRVALASIAGACGGLVGTPADMVNVRMQNDVKLPPEQRRNYKHAIDGMIRVYKEEGFKRLYAGASTATSRAILMTVGQLSFYDQVKLGLLSTPYFEDNATTHFLSSLTAGAIATTMTQPLDVLKTRAMNATPGQFNSMWALVTYTAKLGPAGFFKGYFPAFVRLAPQTILTFVFLEQLRLNFGFIKEESPQCQRPNVIQVKLGLLSTPYFEDNATTHFLSSLTAGAIATTMTQPLDVLKTRAMNATPGQFNSMWALVTYTAKLGPAGFFKGYFPAFVRLAPQTILTFVFLEQLRLNFGFIKEESPQTK</sequence>
<reference evidence="11" key="1">
    <citation type="submission" date="2025-08" db="UniProtKB">
        <authorList>
            <consortium name="RefSeq"/>
        </authorList>
    </citation>
    <scope>IDENTIFICATION</scope>
</reference>
<dbReference type="Pfam" id="PF00153">
    <property type="entry name" value="Mito_carr"/>
    <property type="match status" value="4"/>
</dbReference>
<accession>A0A3Q0IYK9</accession>
<feature type="repeat" description="Solcar" evidence="8">
    <location>
        <begin position="326"/>
        <end position="410"/>
    </location>
</feature>
<feature type="repeat" description="Solcar" evidence="8">
    <location>
        <begin position="11"/>
        <end position="99"/>
    </location>
</feature>
<dbReference type="STRING" id="121845.A0A3Q0IYK9"/>
<evidence type="ECO:0000313" key="10">
    <source>
        <dbReference type="Proteomes" id="UP000079169"/>
    </source>
</evidence>
<evidence type="ECO:0000256" key="6">
    <source>
        <dbReference type="ARBA" id="ARBA00022989"/>
    </source>
</evidence>
<evidence type="ECO:0000256" key="2">
    <source>
        <dbReference type="ARBA" id="ARBA00006375"/>
    </source>
</evidence>
<organism evidence="10 11">
    <name type="scientific">Diaphorina citri</name>
    <name type="common">Asian citrus psyllid</name>
    <dbReference type="NCBI Taxonomy" id="121845"/>
    <lineage>
        <taxon>Eukaryota</taxon>
        <taxon>Metazoa</taxon>
        <taxon>Ecdysozoa</taxon>
        <taxon>Arthropoda</taxon>
        <taxon>Hexapoda</taxon>
        <taxon>Insecta</taxon>
        <taxon>Pterygota</taxon>
        <taxon>Neoptera</taxon>
        <taxon>Paraneoptera</taxon>
        <taxon>Hemiptera</taxon>
        <taxon>Sternorrhyncha</taxon>
        <taxon>Psylloidea</taxon>
        <taxon>Psyllidae</taxon>
        <taxon>Diaphorininae</taxon>
        <taxon>Diaphorina</taxon>
    </lineage>
</organism>
<dbReference type="InterPro" id="IPR023395">
    <property type="entry name" value="MCP_dom_sf"/>
</dbReference>
<keyword evidence="6" id="KW-1133">Transmembrane helix</keyword>
<gene>
    <name evidence="11" type="primary">LOC103511919</name>
</gene>
<dbReference type="RefSeq" id="XP_026681336.1">
    <property type="nucleotide sequence ID" value="XM_026825535.1"/>
</dbReference>
<keyword evidence="4 8" id="KW-0812">Transmembrane</keyword>
<keyword evidence="10" id="KW-1185">Reference proteome</keyword>
<comment type="similarity">
    <text evidence="2 9">Belongs to the mitochondrial carrier (TC 2.A.29) family.</text>
</comment>
<evidence type="ECO:0000256" key="8">
    <source>
        <dbReference type="PROSITE-ProRule" id="PRU00282"/>
    </source>
</evidence>
<evidence type="ECO:0000256" key="1">
    <source>
        <dbReference type="ARBA" id="ARBA00004141"/>
    </source>
</evidence>
<evidence type="ECO:0000256" key="9">
    <source>
        <dbReference type="RuleBase" id="RU000488"/>
    </source>
</evidence>
<evidence type="ECO:0000256" key="4">
    <source>
        <dbReference type="ARBA" id="ARBA00022692"/>
    </source>
</evidence>
<dbReference type="GO" id="GO:0016020">
    <property type="term" value="C:membrane"/>
    <property type="evidence" value="ECO:0007669"/>
    <property type="project" value="UniProtKB-SubCell"/>
</dbReference>
<proteinExistence type="inferred from homology"/>
<keyword evidence="3 9" id="KW-0813">Transport</keyword>
<dbReference type="AlphaFoldDB" id="A0A3Q0IYK9"/>
<dbReference type="GeneID" id="103511919"/>
<feature type="repeat" description="Solcar" evidence="8">
    <location>
        <begin position="111"/>
        <end position="202"/>
    </location>
</feature>
<evidence type="ECO:0000256" key="7">
    <source>
        <dbReference type="ARBA" id="ARBA00023136"/>
    </source>
</evidence>
<dbReference type="KEGG" id="dci:103511919"/>
<dbReference type="InterPro" id="IPR018108">
    <property type="entry name" value="MCP_transmembrane"/>
</dbReference>
<comment type="subcellular location">
    <subcellularLocation>
        <location evidence="1">Membrane</location>
        <topology evidence="1">Multi-pass membrane protein</topology>
    </subcellularLocation>
</comment>
<dbReference type="PaxDb" id="121845-A0A3Q0IYK9"/>
<dbReference type="Proteomes" id="UP000079169">
    <property type="component" value="Unplaced"/>
</dbReference>
<dbReference type="Gene3D" id="1.50.40.10">
    <property type="entry name" value="Mitochondrial carrier domain"/>
    <property type="match status" value="2"/>
</dbReference>
<dbReference type="InterPro" id="IPR050391">
    <property type="entry name" value="Mito_Metabolite_Transporter"/>
</dbReference>
<dbReference type="PANTHER" id="PTHR45618">
    <property type="entry name" value="MITOCHONDRIAL DICARBOXYLATE CARRIER-RELATED"/>
    <property type="match status" value="1"/>
</dbReference>
<dbReference type="PROSITE" id="PS50920">
    <property type="entry name" value="SOLCAR"/>
    <property type="match status" value="4"/>
</dbReference>
<protein>
    <submittedName>
        <fullName evidence="11">Mitochondrial dicarboxylate carrier-like</fullName>
    </submittedName>
</protein>
<feature type="repeat" description="Solcar" evidence="8">
    <location>
        <begin position="211"/>
        <end position="295"/>
    </location>
</feature>
<evidence type="ECO:0000256" key="3">
    <source>
        <dbReference type="ARBA" id="ARBA00022448"/>
    </source>
</evidence>